<evidence type="ECO:0000256" key="1">
    <source>
        <dbReference type="SAM" id="Phobius"/>
    </source>
</evidence>
<reference evidence="2" key="1">
    <citation type="submission" date="2021-04" db="EMBL/GenBank/DDBJ databases">
        <title>Draft Genome Sequence of Pandoravirus japonicus, Isolated from the Sabaishi River of Niigata, Japan.</title>
        <authorList>
            <person name="Hosokawa N."/>
            <person name="Takahashi H."/>
            <person name="Aoki K."/>
            <person name="Takemura M."/>
        </authorList>
    </citation>
    <scope>NUCLEOTIDE SEQUENCE</scope>
</reference>
<keyword evidence="1" id="KW-0812">Transmembrane</keyword>
<evidence type="ECO:0000313" key="2">
    <source>
        <dbReference type="EMBL" id="BCU03318.1"/>
    </source>
</evidence>
<dbReference type="Proteomes" id="UP001253637">
    <property type="component" value="Segment"/>
</dbReference>
<keyword evidence="1" id="KW-1133">Transmembrane helix</keyword>
<organism evidence="2 3">
    <name type="scientific">Pandoravirus japonicus</name>
    <dbReference type="NCBI Taxonomy" id="2823154"/>
    <lineage>
        <taxon>Viruses</taxon>
        <taxon>Pandoravirus</taxon>
    </lineage>
</organism>
<evidence type="ECO:0008006" key="4">
    <source>
        <dbReference type="Google" id="ProtNLM"/>
    </source>
</evidence>
<dbReference type="EMBL" id="LC625835">
    <property type="protein sequence ID" value="BCU03318.1"/>
    <property type="molecule type" value="Genomic_DNA"/>
</dbReference>
<sequence>MTNSRRRRAIECWPCWTVVPALVVALVVFVPWYAWRLAPGYALLDRARPASCLVLARNASVALLHRGVGGDPTSAELVVPRLWVRLCPGGIDETEAWARPYLVDADSRMDADGAAAFFARFPTGTSAPCYYDPEAPAERVAMRDDSPSLGRGLFLTVWCAVCAAVCSVAVSFAVVSRWAGLGVF</sequence>
<feature type="transmembrane region" description="Helical" evidence="1">
    <location>
        <begin position="152"/>
        <end position="175"/>
    </location>
</feature>
<accession>A0A811BNA3</accession>
<proteinExistence type="predicted"/>
<name>A0A811BNA3_9VIRU</name>
<evidence type="ECO:0000313" key="3">
    <source>
        <dbReference type="Proteomes" id="UP001253637"/>
    </source>
</evidence>
<feature type="transmembrane region" description="Helical" evidence="1">
    <location>
        <begin position="12"/>
        <end position="35"/>
    </location>
</feature>
<keyword evidence="1" id="KW-0472">Membrane</keyword>
<protein>
    <recommendedName>
        <fullName evidence="4">DUF3592 domain-containing protein</fullName>
    </recommendedName>
</protein>